<protein>
    <recommendedName>
        <fullName evidence="3">DUF4440 domain-containing protein</fullName>
    </recommendedName>
</protein>
<accession>A0AAX2RD96</accession>
<proteinExistence type="predicted"/>
<evidence type="ECO:0008006" key="3">
    <source>
        <dbReference type="Google" id="ProtNLM"/>
    </source>
</evidence>
<dbReference type="EMBL" id="SNSQ01000066">
    <property type="protein sequence ID" value="TEU35514.1"/>
    <property type="molecule type" value="Genomic_DNA"/>
</dbReference>
<evidence type="ECO:0000313" key="2">
    <source>
        <dbReference type="Proteomes" id="UP000298234"/>
    </source>
</evidence>
<dbReference type="SUPFAM" id="SSF54427">
    <property type="entry name" value="NTF2-like"/>
    <property type="match status" value="1"/>
</dbReference>
<name>A0AAX2RD96_BURCE</name>
<reference evidence="1 2" key="1">
    <citation type="submission" date="2019-03" db="EMBL/GenBank/DDBJ databases">
        <title>Burkholderia cepacia outbreak.</title>
        <authorList>
            <person name="Farzana R."/>
            <person name="Walsh T.R."/>
        </authorList>
    </citation>
    <scope>NUCLEOTIDE SEQUENCE [LARGE SCALE GENOMIC DNA]</scope>
    <source>
        <strain evidence="2">d13</strain>
    </source>
</reference>
<organism evidence="1 2">
    <name type="scientific">Burkholderia cepacia</name>
    <name type="common">Pseudomonas cepacia</name>
    <dbReference type="NCBI Taxonomy" id="292"/>
    <lineage>
        <taxon>Bacteria</taxon>
        <taxon>Pseudomonadati</taxon>
        <taxon>Pseudomonadota</taxon>
        <taxon>Betaproteobacteria</taxon>
        <taxon>Burkholderiales</taxon>
        <taxon>Burkholderiaceae</taxon>
        <taxon>Burkholderia</taxon>
        <taxon>Burkholderia cepacia complex</taxon>
    </lineage>
</organism>
<sequence length="137" mass="16190">MNTKYGLLEMRDVWIDAYVNGDIDQLNFVESPHFFVKRGNRILTRLQQISSIQRHLSEKTWRGFALHVRDEITEFEEGRFWASISGTGSMQRDGRILSRFDFLELWIISDDRWQIAALCYEEKKCQGWVTTDQLEPG</sequence>
<dbReference type="Gene3D" id="3.10.450.50">
    <property type="match status" value="1"/>
</dbReference>
<dbReference type="InterPro" id="IPR032710">
    <property type="entry name" value="NTF2-like_dom_sf"/>
</dbReference>
<evidence type="ECO:0000313" key="1">
    <source>
        <dbReference type="EMBL" id="TEU35514.1"/>
    </source>
</evidence>
<dbReference type="AlphaFoldDB" id="A0AAX2RD96"/>
<comment type="caution">
    <text evidence="1">The sequence shown here is derived from an EMBL/GenBank/DDBJ whole genome shotgun (WGS) entry which is preliminary data.</text>
</comment>
<dbReference type="Proteomes" id="UP000298234">
    <property type="component" value="Unassembled WGS sequence"/>
</dbReference>
<dbReference type="RefSeq" id="WP_134255187.1">
    <property type="nucleotide sequence ID" value="NZ_CADEUW010000010.1"/>
</dbReference>
<gene>
    <name evidence="1" type="ORF">E3D37_37170</name>
</gene>